<evidence type="ECO:0000313" key="2">
    <source>
        <dbReference type="Proteomes" id="UP001614394"/>
    </source>
</evidence>
<evidence type="ECO:0000313" key="1">
    <source>
        <dbReference type="EMBL" id="MFI9104000.1"/>
    </source>
</evidence>
<sequence>MADLVVSETDLQGLNAVLMLALKDLEALQQSLRRMDVNVVGAVPLLQEETTFTITRDQDLTGVGGGVAERLDQIERVTVTMKTTDERLGRASVRTR</sequence>
<keyword evidence="2" id="KW-1185">Reference proteome</keyword>
<protein>
    <submittedName>
        <fullName evidence="1">Uncharacterized protein</fullName>
    </submittedName>
</protein>
<dbReference type="RefSeq" id="WP_399653776.1">
    <property type="nucleotide sequence ID" value="NZ_JBITYG010000008.1"/>
</dbReference>
<accession>A0ABW8CC31</accession>
<comment type="caution">
    <text evidence="1">The sequence shown here is derived from an EMBL/GenBank/DDBJ whole genome shotgun (WGS) entry which is preliminary data.</text>
</comment>
<gene>
    <name evidence="1" type="ORF">ACIGXA_26130</name>
</gene>
<dbReference type="EMBL" id="JBITYG010000008">
    <property type="protein sequence ID" value="MFI9104000.1"/>
    <property type="molecule type" value="Genomic_DNA"/>
</dbReference>
<proteinExistence type="predicted"/>
<dbReference type="Proteomes" id="UP001614394">
    <property type="component" value="Unassembled WGS sequence"/>
</dbReference>
<name>A0ABW8CC31_9ACTN</name>
<organism evidence="1 2">
    <name type="scientific">Streptomyces fildesensis</name>
    <dbReference type="NCBI Taxonomy" id="375757"/>
    <lineage>
        <taxon>Bacteria</taxon>
        <taxon>Bacillati</taxon>
        <taxon>Actinomycetota</taxon>
        <taxon>Actinomycetes</taxon>
        <taxon>Kitasatosporales</taxon>
        <taxon>Streptomycetaceae</taxon>
        <taxon>Streptomyces</taxon>
    </lineage>
</organism>
<reference evidence="1 2" key="1">
    <citation type="submission" date="2024-10" db="EMBL/GenBank/DDBJ databases">
        <title>The Natural Products Discovery Center: Release of the First 8490 Sequenced Strains for Exploring Actinobacteria Biosynthetic Diversity.</title>
        <authorList>
            <person name="Kalkreuter E."/>
            <person name="Kautsar S.A."/>
            <person name="Yang D."/>
            <person name="Bader C.D."/>
            <person name="Teijaro C.N."/>
            <person name="Fluegel L."/>
            <person name="Davis C.M."/>
            <person name="Simpson J.R."/>
            <person name="Lauterbach L."/>
            <person name="Steele A.D."/>
            <person name="Gui C."/>
            <person name="Meng S."/>
            <person name="Li G."/>
            <person name="Viehrig K."/>
            <person name="Ye F."/>
            <person name="Su P."/>
            <person name="Kiefer A.F."/>
            <person name="Nichols A."/>
            <person name="Cepeda A.J."/>
            <person name="Yan W."/>
            <person name="Fan B."/>
            <person name="Jiang Y."/>
            <person name="Adhikari A."/>
            <person name="Zheng C.-J."/>
            <person name="Schuster L."/>
            <person name="Cowan T.M."/>
            <person name="Smanski M.J."/>
            <person name="Chevrette M.G."/>
            <person name="De Carvalho L.P.S."/>
            <person name="Shen B."/>
        </authorList>
    </citation>
    <scope>NUCLEOTIDE SEQUENCE [LARGE SCALE GENOMIC DNA]</scope>
    <source>
        <strain evidence="1 2">NPDC053399</strain>
    </source>
</reference>